<gene>
    <name evidence="1" type="ORF">PWYN_20950</name>
</gene>
<dbReference type="RefSeq" id="WP_036655584.1">
    <property type="nucleotide sequence ID" value="NZ_JQCR01000003.1"/>
</dbReference>
<evidence type="ECO:0000313" key="2">
    <source>
        <dbReference type="Proteomes" id="UP000029734"/>
    </source>
</evidence>
<dbReference type="eggNOG" id="ENOG50339TE">
    <property type="taxonomic scope" value="Bacteria"/>
</dbReference>
<reference evidence="1 2" key="1">
    <citation type="submission" date="2014-08" db="EMBL/GenBank/DDBJ databases">
        <authorList>
            <person name="den Bakker H.C."/>
        </authorList>
    </citation>
    <scope>NUCLEOTIDE SEQUENCE [LARGE SCALE GENOMIC DNA]</scope>
    <source>
        <strain evidence="1 2">DSM 18334</strain>
    </source>
</reference>
<evidence type="ECO:0000313" key="1">
    <source>
        <dbReference type="EMBL" id="KGE17115.1"/>
    </source>
</evidence>
<dbReference type="EMBL" id="JQCR01000003">
    <property type="protein sequence ID" value="KGE17115.1"/>
    <property type="molecule type" value="Genomic_DNA"/>
</dbReference>
<protein>
    <submittedName>
        <fullName evidence="1">Uncharacterized protein</fullName>
    </submittedName>
</protein>
<dbReference type="Proteomes" id="UP000029734">
    <property type="component" value="Unassembled WGS sequence"/>
</dbReference>
<dbReference type="AlphaFoldDB" id="A0A098M3K3"/>
<keyword evidence="2" id="KW-1185">Reference proteome</keyword>
<accession>A0A098M3K3</accession>
<dbReference type="STRING" id="268407.PWYN_20950"/>
<name>A0A098M3K3_9BACL</name>
<reference evidence="1 2" key="2">
    <citation type="submission" date="2014-10" db="EMBL/GenBank/DDBJ databases">
        <title>Comparative genomics of the Paenibacillus odorifer group.</title>
        <authorList>
            <person name="Tsai Y.-C."/>
            <person name="Martin N."/>
            <person name="Korlach J."/>
            <person name="Wiedmann M."/>
        </authorList>
    </citation>
    <scope>NUCLEOTIDE SEQUENCE [LARGE SCALE GENOMIC DNA]</scope>
    <source>
        <strain evidence="1 2">DSM 18334</strain>
    </source>
</reference>
<organism evidence="1 2">
    <name type="scientific">Paenibacillus wynnii</name>
    <dbReference type="NCBI Taxonomy" id="268407"/>
    <lineage>
        <taxon>Bacteria</taxon>
        <taxon>Bacillati</taxon>
        <taxon>Bacillota</taxon>
        <taxon>Bacilli</taxon>
        <taxon>Bacillales</taxon>
        <taxon>Paenibacillaceae</taxon>
        <taxon>Paenibacillus</taxon>
    </lineage>
</organism>
<comment type="caution">
    <text evidence="1">The sequence shown here is derived from an EMBL/GenBank/DDBJ whole genome shotgun (WGS) entry which is preliminary data.</text>
</comment>
<sequence length="108" mass="12599">MKGFSFELLWNSESRVDAEADLDRRYQEMLTAVECNKRDEFSFQEDERRILNGEGCASGKWRLQHAPDGTVRLGSLQADGSYNWMQPIYYPPILLDLKWHVVDTLPMD</sequence>
<dbReference type="OrthoDB" id="2875619at2"/>
<proteinExistence type="predicted"/>